<organism evidence="3 4">
    <name type="scientific">Chara braunii</name>
    <name type="common">Braun's stonewort</name>
    <dbReference type="NCBI Taxonomy" id="69332"/>
    <lineage>
        <taxon>Eukaryota</taxon>
        <taxon>Viridiplantae</taxon>
        <taxon>Streptophyta</taxon>
        <taxon>Charophyceae</taxon>
        <taxon>Charales</taxon>
        <taxon>Characeae</taxon>
        <taxon>Chara</taxon>
    </lineage>
</organism>
<proteinExistence type="predicted"/>
<keyword evidence="2" id="KW-1133">Transmembrane helix</keyword>
<feature type="region of interest" description="Disordered" evidence="1">
    <location>
        <begin position="1"/>
        <end position="57"/>
    </location>
</feature>
<evidence type="ECO:0000313" key="4">
    <source>
        <dbReference type="Proteomes" id="UP000265515"/>
    </source>
</evidence>
<evidence type="ECO:0000256" key="1">
    <source>
        <dbReference type="SAM" id="MobiDB-lite"/>
    </source>
</evidence>
<gene>
    <name evidence="3" type="ORF">CBR_g26307</name>
</gene>
<reference evidence="3 4" key="1">
    <citation type="journal article" date="2018" name="Cell">
        <title>The Chara Genome: Secondary Complexity and Implications for Plant Terrestrialization.</title>
        <authorList>
            <person name="Nishiyama T."/>
            <person name="Sakayama H."/>
            <person name="Vries J.D."/>
            <person name="Buschmann H."/>
            <person name="Saint-Marcoux D."/>
            <person name="Ullrich K.K."/>
            <person name="Haas F.B."/>
            <person name="Vanderstraeten L."/>
            <person name="Becker D."/>
            <person name="Lang D."/>
            <person name="Vosolsobe S."/>
            <person name="Rombauts S."/>
            <person name="Wilhelmsson P.K.I."/>
            <person name="Janitza P."/>
            <person name="Kern R."/>
            <person name="Heyl A."/>
            <person name="Rumpler F."/>
            <person name="Villalobos L.I.A.C."/>
            <person name="Clay J.M."/>
            <person name="Skokan R."/>
            <person name="Toyoda A."/>
            <person name="Suzuki Y."/>
            <person name="Kagoshima H."/>
            <person name="Schijlen E."/>
            <person name="Tajeshwar N."/>
            <person name="Catarino B."/>
            <person name="Hetherington A.J."/>
            <person name="Saltykova A."/>
            <person name="Bonnot C."/>
            <person name="Breuninger H."/>
            <person name="Symeonidi A."/>
            <person name="Radhakrishnan G.V."/>
            <person name="Van Nieuwerburgh F."/>
            <person name="Deforce D."/>
            <person name="Chang C."/>
            <person name="Karol K.G."/>
            <person name="Hedrich R."/>
            <person name="Ulvskov P."/>
            <person name="Glockner G."/>
            <person name="Delwiche C.F."/>
            <person name="Petrasek J."/>
            <person name="Van de Peer Y."/>
            <person name="Friml J."/>
            <person name="Beilby M."/>
            <person name="Dolan L."/>
            <person name="Kohara Y."/>
            <person name="Sugano S."/>
            <person name="Fujiyama A."/>
            <person name="Delaux P.-M."/>
            <person name="Quint M."/>
            <person name="TheiBen G."/>
            <person name="Hagemann M."/>
            <person name="Harholt J."/>
            <person name="Dunand C."/>
            <person name="Zachgo S."/>
            <person name="Langdale J."/>
            <person name="Maumus F."/>
            <person name="Straeten D.V.D."/>
            <person name="Gould S.B."/>
            <person name="Rensing S.A."/>
        </authorList>
    </citation>
    <scope>NUCLEOTIDE SEQUENCE [LARGE SCALE GENOMIC DNA]</scope>
    <source>
        <strain evidence="3 4">S276</strain>
    </source>
</reference>
<dbReference type="AlphaFoldDB" id="A0A388L7J9"/>
<dbReference type="Gramene" id="GBG78276">
    <property type="protein sequence ID" value="GBG78276"/>
    <property type="gene ID" value="CBR_g26307"/>
</dbReference>
<accession>A0A388L7J9</accession>
<dbReference type="EMBL" id="BFEA01000291">
    <property type="protein sequence ID" value="GBG78276.1"/>
    <property type="molecule type" value="Genomic_DNA"/>
</dbReference>
<protein>
    <submittedName>
        <fullName evidence="3">Uncharacterized protein</fullName>
    </submittedName>
</protein>
<sequence>MRAGSEPAAQSGGGGLRASASNGPARQMPKGGSAPSASRPDFRPPPSEDAMMSNSNQKDGIWLGGRWNTKYKWRRSWLEASELDPPVPEDKQFIETLILLERAEAACGWFVILMILVSFWNGVNNARPALFWVFVVLLCKELFVKWARWMVERAFWGNVPCADIGVRRLWDAKSVVPVWLLHFTGFWTHLLLTVLLWIAISREKATKHRGRETLFAGAAFTTIQIVLAAVALWMEIVFAFPPVPREIARQFGYERARAAVSAVGFERVSLGMGVTLGLYANALNYGLIDVWEEAFAKVVWYVHLRRHEAFSTATCFAEKKKCGLPAFWFEEAHWLVNIVHLIAPGSELDKRGLQESDGIGDVGLGFQSLRKNEVMAMDSIARLARQGKLSPRKLGDQAYELMARIMLWGPATCQVLAADVIGSWFGAEFMPGMMGVMTVGQEGSRWSWGAGDATPSELTRVIDSLMEILRVGERGESELLDIAAKSLLKVISSLKAVGGWRWGCAVGVFAGEDAFVRTHTLLRLAESGWPGTSLVASSGSASAGGGVGGVGGGGGQRRRNAIAKVIWVLTTDDSFRQKLRIGHGIPVLMRLLRPTSGMASGISATAKVAIAESLVRCSEGIRDIQERDDVKTACITGLVEALDVIGPEIKEGLKEGSAGGLGNSLSGGAAAAAAAAAGGSAVSVRAAWALHGLLVTGRSWAVEPFFPAESVQRSALLKLLRVGKVLENEWRALSVAGDPRVLKDKIDLLILSLLSNGAVFPKTDIDYILDAGGGEGVGVRQELAEELAAVIARAVTILLDENPSVDGGVVGDQGEIWSLAVGSLIHLARFDARICTRVRMALGSRVAELRRSDHAQVLQLLRLMELDAGS</sequence>
<feature type="transmembrane region" description="Helical" evidence="2">
    <location>
        <begin position="129"/>
        <end position="147"/>
    </location>
</feature>
<keyword evidence="4" id="KW-1185">Reference proteome</keyword>
<name>A0A388L7J9_CHABU</name>
<evidence type="ECO:0000256" key="2">
    <source>
        <dbReference type="SAM" id="Phobius"/>
    </source>
</evidence>
<dbReference type="Proteomes" id="UP000265515">
    <property type="component" value="Unassembled WGS sequence"/>
</dbReference>
<keyword evidence="2" id="KW-0472">Membrane</keyword>
<evidence type="ECO:0000313" key="3">
    <source>
        <dbReference type="EMBL" id="GBG78276.1"/>
    </source>
</evidence>
<keyword evidence="2" id="KW-0812">Transmembrane</keyword>
<comment type="caution">
    <text evidence="3">The sequence shown here is derived from an EMBL/GenBank/DDBJ whole genome shotgun (WGS) entry which is preliminary data.</text>
</comment>
<feature type="transmembrane region" description="Helical" evidence="2">
    <location>
        <begin position="179"/>
        <end position="201"/>
    </location>
</feature>
<feature type="transmembrane region" description="Helical" evidence="2">
    <location>
        <begin position="103"/>
        <end position="122"/>
    </location>
</feature>
<feature type="transmembrane region" description="Helical" evidence="2">
    <location>
        <begin position="213"/>
        <end position="234"/>
    </location>
</feature>